<dbReference type="InterPro" id="IPR023009">
    <property type="entry name" value="Tyrosine_recombinase_XerC/XerD"/>
</dbReference>
<dbReference type="PROSITE" id="PS51898">
    <property type="entry name" value="TYR_RECOMBINASE"/>
    <property type="match status" value="1"/>
</dbReference>
<feature type="active site" evidence="10">
    <location>
        <position position="236"/>
    </location>
</feature>
<comment type="similarity">
    <text evidence="2 10">Belongs to the 'phage' integrase family. XerC subfamily.</text>
</comment>
<reference evidence="14" key="1">
    <citation type="submission" date="2024-06" db="EMBL/GenBank/DDBJ databases">
        <title>Genome sequence of Vogesella sp. MAHUQ-64.</title>
        <authorList>
            <person name="Huq M.A."/>
        </authorList>
    </citation>
    <scope>NUCLEOTIDE SEQUENCE</scope>
    <source>
        <strain evidence="14">MAHUQ-64</strain>
    </source>
</reference>
<keyword evidence="9 10" id="KW-0131">Cell cycle</keyword>
<evidence type="ECO:0000256" key="11">
    <source>
        <dbReference type="NCBIfam" id="TIGR02224"/>
    </source>
</evidence>
<accession>A0ABV1M3J5</accession>
<keyword evidence="3 10" id="KW-0963">Cytoplasm</keyword>
<evidence type="ECO:0000256" key="7">
    <source>
        <dbReference type="ARBA" id="ARBA00023125"/>
    </source>
</evidence>
<feature type="active site" description="O-(3'-phospho-DNA)-tyrosine intermediate" evidence="10">
    <location>
        <position position="271"/>
    </location>
</feature>
<evidence type="ECO:0000256" key="10">
    <source>
        <dbReference type="HAMAP-Rule" id="MF_01808"/>
    </source>
</evidence>
<feature type="domain" description="Core-binding (CB)" evidence="13">
    <location>
        <begin position="3"/>
        <end position="85"/>
    </location>
</feature>
<evidence type="ECO:0000313" key="14">
    <source>
        <dbReference type="EMBL" id="MEQ6290718.1"/>
    </source>
</evidence>
<dbReference type="InterPro" id="IPR013762">
    <property type="entry name" value="Integrase-like_cat_sf"/>
</dbReference>
<keyword evidence="6 10" id="KW-0229">DNA integration</keyword>
<dbReference type="Gene3D" id="1.10.150.130">
    <property type="match status" value="1"/>
</dbReference>
<dbReference type="InterPro" id="IPR011010">
    <property type="entry name" value="DNA_brk_join_enz"/>
</dbReference>
<evidence type="ECO:0000256" key="9">
    <source>
        <dbReference type="ARBA" id="ARBA00023306"/>
    </source>
</evidence>
<evidence type="ECO:0000256" key="1">
    <source>
        <dbReference type="ARBA" id="ARBA00004496"/>
    </source>
</evidence>
<dbReference type="Pfam" id="PF02899">
    <property type="entry name" value="Phage_int_SAM_1"/>
    <property type="match status" value="1"/>
</dbReference>
<evidence type="ECO:0000256" key="6">
    <source>
        <dbReference type="ARBA" id="ARBA00022908"/>
    </source>
</evidence>
<dbReference type="Gene3D" id="1.10.443.10">
    <property type="entry name" value="Intergrase catalytic core"/>
    <property type="match status" value="1"/>
</dbReference>
<evidence type="ECO:0000259" key="13">
    <source>
        <dbReference type="PROSITE" id="PS51900"/>
    </source>
</evidence>
<evidence type="ECO:0000256" key="5">
    <source>
        <dbReference type="ARBA" id="ARBA00022829"/>
    </source>
</evidence>
<dbReference type="RefSeq" id="WP_349586536.1">
    <property type="nucleotide sequence ID" value="NZ_JBEFLD010000004.1"/>
</dbReference>
<dbReference type="HAMAP" id="MF_01808">
    <property type="entry name" value="Recomb_XerC_XerD"/>
    <property type="match status" value="1"/>
</dbReference>
<evidence type="ECO:0000256" key="2">
    <source>
        <dbReference type="ARBA" id="ARBA00006657"/>
    </source>
</evidence>
<comment type="subunit">
    <text evidence="10">Forms a cyclic heterotetrameric complex composed of two molecules of XerC and two molecules of XerD.</text>
</comment>
<keyword evidence="4 10" id="KW-0132">Cell division</keyword>
<dbReference type="SUPFAM" id="SSF56349">
    <property type="entry name" value="DNA breaking-rejoining enzymes"/>
    <property type="match status" value="1"/>
</dbReference>
<keyword evidence="8 10" id="KW-0233">DNA recombination</keyword>
<dbReference type="EMBL" id="JBEFLD010000004">
    <property type="protein sequence ID" value="MEQ6290718.1"/>
    <property type="molecule type" value="Genomic_DNA"/>
</dbReference>
<evidence type="ECO:0000256" key="4">
    <source>
        <dbReference type="ARBA" id="ARBA00022618"/>
    </source>
</evidence>
<feature type="active site" evidence="10">
    <location>
        <position position="169"/>
    </location>
</feature>
<comment type="function">
    <text evidence="10">Site-specific tyrosine recombinase, which acts by catalyzing the cutting and rejoining of the recombining DNA molecules. The XerC-XerD complex is essential to convert dimers of the bacterial chromosome into monomers to permit their segregation at cell division. It also contributes to the segregational stability of plasmids.</text>
</comment>
<dbReference type="InterPro" id="IPR044068">
    <property type="entry name" value="CB"/>
</dbReference>
<keyword evidence="5 10" id="KW-0159">Chromosome partition</keyword>
<proteinExistence type="inferred from homology"/>
<evidence type="ECO:0000259" key="12">
    <source>
        <dbReference type="PROSITE" id="PS51898"/>
    </source>
</evidence>
<organism evidence="14 15">
    <name type="scientific">Vogesella oryzagri</name>
    <dbReference type="NCBI Taxonomy" id="3160864"/>
    <lineage>
        <taxon>Bacteria</taxon>
        <taxon>Pseudomonadati</taxon>
        <taxon>Pseudomonadota</taxon>
        <taxon>Betaproteobacteria</taxon>
        <taxon>Neisseriales</taxon>
        <taxon>Chromobacteriaceae</taxon>
        <taxon>Vogesella</taxon>
    </lineage>
</organism>
<dbReference type="PANTHER" id="PTHR30349">
    <property type="entry name" value="PHAGE INTEGRASE-RELATED"/>
    <property type="match status" value="1"/>
</dbReference>
<comment type="subcellular location">
    <subcellularLocation>
        <location evidence="1 10">Cytoplasm</location>
    </subcellularLocation>
</comment>
<evidence type="ECO:0000256" key="3">
    <source>
        <dbReference type="ARBA" id="ARBA00022490"/>
    </source>
</evidence>
<dbReference type="InterPro" id="IPR010998">
    <property type="entry name" value="Integrase_recombinase_N"/>
</dbReference>
<feature type="active site" evidence="10">
    <location>
        <position position="145"/>
    </location>
</feature>
<feature type="active site" evidence="10">
    <location>
        <position position="262"/>
    </location>
</feature>
<dbReference type="InterPro" id="IPR002104">
    <property type="entry name" value="Integrase_catalytic"/>
</dbReference>
<evidence type="ECO:0000256" key="8">
    <source>
        <dbReference type="ARBA" id="ARBA00023172"/>
    </source>
</evidence>
<sequence length="298" mass="33716">MEAHWQGLIDAFDDQLRLAARSEHTRLAYRRDLTRLAELLADTVPANVDGPQIQRALGQLRREELSPRTLARMLSTWRSLYDWMVRRDWVAANPCAGLRAPRAGKRLPKVLSVDSAMQLLDSPAEDQHDIRDQAIFELMYSSGLRLAETVALNLADIDLLEALVKVQGKGNRERILPIGKQAVVALQRWLPLRQPADGEEALFLSRRGSRISSRQLARRLEAWALRNGSEQHVHPHMLRHSFASHMLQSSGDLRAVQELLGHANLATTQIYTSLDFQHLAKVYDGAHPRARKKSSSEE</sequence>
<dbReference type="NCBIfam" id="TIGR02224">
    <property type="entry name" value="recomb_XerC"/>
    <property type="match status" value="1"/>
</dbReference>
<protein>
    <recommendedName>
        <fullName evidence="10 11">Tyrosine recombinase XerC</fullName>
    </recommendedName>
</protein>
<dbReference type="CDD" id="cd00798">
    <property type="entry name" value="INT_XerDC_C"/>
    <property type="match status" value="1"/>
</dbReference>
<keyword evidence="15" id="KW-1185">Reference proteome</keyword>
<dbReference type="PANTHER" id="PTHR30349:SF81">
    <property type="entry name" value="TYROSINE RECOMBINASE XERC"/>
    <property type="match status" value="1"/>
</dbReference>
<evidence type="ECO:0000313" key="15">
    <source>
        <dbReference type="Proteomes" id="UP001433638"/>
    </source>
</evidence>
<dbReference type="InterPro" id="IPR004107">
    <property type="entry name" value="Integrase_SAM-like_N"/>
</dbReference>
<dbReference type="Proteomes" id="UP001433638">
    <property type="component" value="Unassembled WGS sequence"/>
</dbReference>
<keyword evidence="7 10" id="KW-0238">DNA-binding</keyword>
<name>A0ABV1M3J5_9NEIS</name>
<dbReference type="PROSITE" id="PS51900">
    <property type="entry name" value="CB"/>
    <property type="match status" value="1"/>
</dbReference>
<feature type="active site" evidence="10">
    <location>
        <position position="239"/>
    </location>
</feature>
<dbReference type="Pfam" id="PF00589">
    <property type="entry name" value="Phage_integrase"/>
    <property type="match status" value="1"/>
</dbReference>
<dbReference type="InterPro" id="IPR011931">
    <property type="entry name" value="Recomb_XerC"/>
</dbReference>
<gene>
    <name evidence="10 14" type="primary">xerC</name>
    <name evidence="14" type="ORF">ABNW52_08820</name>
</gene>
<comment type="caution">
    <text evidence="14">The sequence shown here is derived from an EMBL/GenBank/DDBJ whole genome shotgun (WGS) entry which is preliminary data.</text>
</comment>
<feature type="domain" description="Tyr recombinase" evidence="12">
    <location>
        <begin position="106"/>
        <end position="284"/>
    </location>
</feature>
<dbReference type="InterPro" id="IPR050090">
    <property type="entry name" value="Tyrosine_recombinase_XerCD"/>
</dbReference>